<evidence type="ECO:0000313" key="1">
    <source>
        <dbReference type="EMBL" id="CAB4928057.1"/>
    </source>
</evidence>
<dbReference type="AlphaFoldDB" id="A0A6J7ICQ3"/>
<reference evidence="1" key="1">
    <citation type="submission" date="2020-05" db="EMBL/GenBank/DDBJ databases">
        <authorList>
            <person name="Chiriac C."/>
            <person name="Salcher M."/>
            <person name="Ghai R."/>
            <person name="Kavagutti S V."/>
        </authorList>
    </citation>
    <scope>NUCLEOTIDE SEQUENCE</scope>
</reference>
<organism evidence="1">
    <name type="scientific">freshwater metagenome</name>
    <dbReference type="NCBI Taxonomy" id="449393"/>
    <lineage>
        <taxon>unclassified sequences</taxon>
        <taxon>metagenomes</taxon>
        <taxon>ecological metagenomes</taxon>
    </lineage>
</organism>
<accession>A0A6J7ICQ3</accession>
<name>A0A6J7ICQ3_9ZZZZ</name>
<gene>
    <name evidence="1" type="ORF">UFOPK3614_01226</name>
</gene>
<sequence>MAPKDIRFPPTPNIFINIMAKSMDKGITEETINPALKLPKKNTSTNTTISAPSNKLVSTVLMALFTILVLSKNGSMTTPSGSIF</sequence>
<dbReference type="EMBL" id="CAFBMS010000116">
    <property type="protein sequence ID" value="CAB4928057.1"/>
    <property type="molecule type" value="Genomic_DNA"/>
</dbReference>
<proteinExistence type="predicted"/>
<protein>
    <submittedName>
        <fullName evidence="1">Unannotated protein</fullName>
    </submittedName>
</protein>